<evidence type="ECO:0000313" key="4">
    <source>
        <dbReference type="Proteomes" id="UP001597237"/>
    </source>
</evidence>
<organism evidence="3 4">
    <name type="scientific">Phenylobacterium terrae</name>
    <dbReference type="NCBI Taxonomy" id="2665495"/>
    <lineage>
        <taxon>Bacteria</taxon>
        <taxon>Pseudomonadati</taxon>
        <taxon>Pseudomonadota</taxon>
        <taxon>Alphaproteobacteria</taxon>
        <taxon>Caulobacterales</taxon>
        <taxon>Caulobacteraceae</taxon>
        <taxon>Phenylobacterium</taxon>
    </lineage>
</organism>
<feature type="transmembrane region" description="Helical" evidence="2">
    <location>
        <begin position="63"/>
        <end position="88"/>
    </location>
</feature>
<keyword evidence="1" id="KW-0175">Coiled coil</keyword>
<protein>
    <submittedName>
        <fullName evidence="3">DUF2254 domain-containing protein</fullName>
    </submittedName>
</protein>
<keyword evidence="2" id="KW-0472">Membrane</keyword>
<keyword evidence="2" id="KW-1133">Transmembrane helix</keyword>
<dbReference type="Pfam" id="PF10011">
    <property type="entry name" value="DUF2254"/>
    <property type="match status" value="1"/>
</dbReference>
<dbReference type="RefSeq" id="WP_377283548.1">
    <property type="nucleotide sequence ID" value="NZ_JBHRSI010000009.1"/>
</dbReference>
<evidence type="ECO:0000313" key="3">
    <source>
        <dbReference type="EMBL" id="MFD1784505.1"/>
    </source>
</evidence>
<dbReference type="EMBL" id="JBHUEY010000001">
    <property type="protein sequence ID" value="MFD1784505.1"/>
    <property type="molecule type" value="Genomic_DNA"/>
</dbReference>
<name>A0ABW4N766_9CAUL</name>
<sequence length="441" mass="46905">MRARIDSLIDAISGAFWALPAALVVALAALGAFTVHLQQVGALPDWLPSGWVYGGGETGARGLLGAIASSTIGVAGTIFSITIAALTLASSQMGPRLLRNFVRDRGNQFTLGVLLGTFVYALVVLRSVRSGEDEFVPSLGVTVGLGLSAVCVATLIYFVHHVASRINVETVIDLVHDDIEDALHRLVERARSNGQSDDFDRSRAAEILAPSSGYLQQLDTAALAEWAAEHRTRIRLLYRIGDHVMPGAVVALAAPPVDGLDETLRRATVFSRTAAGQSDPTFALRQLVEVALRALSPGINDPLTAVAVLDRLGACLASLAGRPLPNGVVLHEGWPALVTRALTYDELVEAMFRMIRQSAGGAPAVLVRLVEILAAVAEVERDEGRLESLRRQVDAALEEGRRGLTHMGDLADLEAAVRNFLAAASHPEHHPDRPLLARAAG</sequence>
<gene>
    <name evidence="3" type="ORF">ACFSC0_13950</name>
</gene>
<evidence type="ECO:0000256" key="2">
    <source>
        <dbReference type="SAM" id="Phobius"/>
    </source>
</evidence>
<keyword evidence="2" id="KW-0812">Transmembrane</keyword>
<feature type="transmembrane region" description="Helical" evidence="2">
    <location>
        <begin position="12"/>
        <end position="37"/>
    </location>
</feature>
<comment type="caution">
    <text evidence="3">The sequence shown here is derived from an EMBL/GenBank/DDBJ whole genome shotgun (WGS) entry which is preliminary data.</text>
</comment>
<feature type="transmembrane region" description="Helical" evidence="2">
    <location>
        <begin position="135"/>
        <end position="159"/>
    </location>
</feature>
<evidence type="ECO:0000256" key="1">
    <source>
        <dbReference type="SAM" id="Coils"/>
    </source>
</evidence>
<feature type="transmembrane region" description="Helical" evidence="2">
    <location>
        <begin position="109"/>
        <end position="129"/>
    </location>
</feature>
<proteinExistence type="predicted"/>
<reference evidence="4" key="1">
    <citation type="journal article" date="2019" name="Int. J. Syst. Evol. Microbiol.">
        <title>The Global Catalogue of Microorganisms (GCM) 10K type strain sequencing project: providing services to taxonomists for standard genome sequencing and annotation.</title>
        <authorList>
            <consortium name="The Broad Institute Genomics Platform"/>
            <consortium name="The Broad Institute Genome Sequencing Center for Infectious Disease"/>
            <person name="Wu L."/>
            <person name="Ma J."/>
        </authorList>
    </citation>
    <scope>NUCLEOTIDE SEQUENCE [LARGE SCALE GENOMIC DNA]</scope>
    <source>
        <strain evidence="4">DFY28</strain>
    </source>
</reference>
<accession>A0ABW4N766</accession>
<feature type="coiled-coil region" evidence="1">
    <location>
        <begin position="372"/>
        <end position="399"/>
    </location>
</feature>
<dbReference type="InterPro" id="IPR018723">
    <property type="entry name" value="DUF2254_membrane"/>
</dbReference>
<dbReference type="Proteomes" id="UP001597237">
    <property type="component" value="Unassembled WGS sequence"/>
</dbReference>
<keyword evidence="4" id="KW-1185">Reference proteome</keyword>